<evidence type="ECO:0000313" key="2">
    <source>
        <dbReference type="Proteomes" id="UP000472267"/>
    </source>
</evidence>
<accession>A0A672JFH8</accession>
<sequence>MALYRGKRRRNAAELLVRRSMDSREAGTLLRHNMNILRGILLQDNRKFVKVWTKTSKSPIMYENGNIYFENYLNCYSCLHTEPRNLYKLPKRSKQEKIEDVLLCQSPLEKTLSSPSDHKPSILALTASNWLYRLSADTGEELQKVYLSPKCKFKYLFWNDSQETFFIKSIQTKETPLERQAGISHNFMMHLAIFHVSPLQPVGILEISKKVGTSPFLHVFAPLHTVCHSNFNLSLSGIWKWQKLSLGKPSALLGNHTVGDMPFGIPVNIQITGSLPVLFEVSCFDSGVHVGGHPWHYIYTPPQKTHRGTHHIRSLRDGTMAINGIQNMDCCSLESDSILFHPDDSGRIIHFGPTTINVLRIRGELDSSSPSEVVEDFSMQIKRKSVNVTVTSSGRTVKKRFNQLDDDPCQETFRMVVYENEIDLLAVVITNGVDGEGRAQVQLRDNHSGQIWRAVDLEELWDETFQHELFFDRDTIVHVEQKNANFCYHQNCQTCKESLESW</sequence>
<dbReference type="GO" id="GO:0016567">
    <property type="term" value="P:protein ubiquitination"/>
    <property type="evidence" value="ECO:0007669"/>
    <property type="project" value="InterPro"/>
</dbReference>
<dbReference type="InterPro" id="IPR031620">
    <property type="entry name" value="DCAF17"/>
</dbReference>
<proteinExistence type="predicted"/>
<organism evidence="1 2">
    <name type="scientific">Salarias fasciatus</name>
    <name type="common">Jewelled blenny</name>
    <name type="synonym">Blennius fasciatus</name>
    <dbReference type="NCBI Taxonomy" id="181472"/>
    <lineage>
        <taxon>Eukaryota</taxon>
        <taxon>Metazoa</taxon>
        <taxon>Chordata</taxon>
        <taxon>Craniata</taxon>
        <taxon>Vertebrata</taxon>
        <taxon>Euteleostomi</taxon>
        <taxon>Actinopterygii</taxon>
        <taxon>Neopterygii</taxon>
        <taxon>Teleostei</taxon>
        <taxon>Neoteleostei</taxon>
        <taxon>Acanthomorphata</taxon>
        <taxon>Ovalentaria</taxon>
        <taxon>Blenniimorphae</taxon>
        <taxon>Blenniiformes</taxon>
        <taxon>Blennioidei</taxon>
        <taxon>Blenniidae</taxon>
        <taxon>Salariinae</taxon>
        <taxon>Salarias</taxon>
    </lineage>
</organism>
<dbReference type="Pfam" id="PF15802">
    <property type="entry name" value="DCAF17"/>
    <property type="match status" value="1"/>
</dbReference>
<gene>
    <name evidence="1" type="primary">dcaf17</name>
</gene>
<reference evidence="1" key="1">
    <citation type="submission" date="2019-06" db="EMBL/GenBank/DDBJ databases">
        <authorList>
            <consortium name="Wellcome Sanger Institute Data Sharing"/>
        </authorList>
    </citation>
    <scope>NUCLEOTIDE SEQUENCE [LARGE SCALE GENOMIC DNA]</scope>
</reference>
<dbReference type="GO" id="GO:0080008">
    <property type="term" value="C:Cul4-RING E3 ubiquitin ligase complex"/>
    <property type="evidence" value="ECO:0007669"/>
    <property type="project" value="TreeGrafter"/>
</dbReference>
<dbReference type="PANTHER" id="PTHR14815">
    <property type="entry name" value="DDB1- AND CUL4-ASSOCIATED FACTOR 17"/>
    <property type="match status" value="1"/>
</dbReference>
<name>A0A672JFH8_SALFA</name>
<keyword evidence="2" id="KW-1185">Reference proteome</keyword>
<dbReference type="PANTHER" id="PTHR14815:SF2">
    <property type="entry name" value="DDB1- AND CUL4-ASSOCIATED FACTOR 17"/>
    <property type="match status" value="1"/>
</dbReference>
<reference evidence="1" key="2">
    <citation type="submission" date="2025-08" db="UniProtKB">
        <authorList>
            <consortium name="Ensembl"/>
        </authorList>
    </citation>
    <scope>IDENTIFICATION</scope>
</reference>
<dbReference type="Ensembl" id="ENSSFAT00005053513.1">
    <property type="protein sequence ID" value="ENSSFAP00005051865.1"/>
    <property type="gene ID" value="ENSSFAG00005024887.1"/>
</dbReference>
<evidence type="ECO:0000313" key="1">
    <source>
        <dbReference type="Ensembl" id="ENSSFAP00005051865.1"/>
    </source>
</evidence>
<dbReference type="AlphaFoldDB" id="A0A672JFH8"/>
<evidence type="ECO:0008006" key="3">
    <source>
        <dbReference type="Google" id="ProtNLM"/>
    </source>
</evidence>
<reference evidence="1" key="3">
    <citation type="submission" date="2025-09" db="UniProtKB">
        <authorList>
            <consortium name="Ensembl"/>
        </authorList>
    </citation>
    <scope>IDENTIFICATION</scope>
</reference>
<dbReference type="Proteomes" id="UP000472267">
    <property type="component" value="Chromosome 16"/>
</dbReference>
<protein>
    <recommendedName>
        <fullName evidence="3">DDB1 and CUL4 associated factor 17</fullName>
    </recommendedName>
</protein>